<evidence type="ECO:0000256" key="1">
    <source>
        <dbReference type="SAM" id="MobiDB-lite"/>
    </source>
</evidence>
<protein>
    <submittedName>
        <fullName evidence="3">Uncharacterized protein</fullName>
    </submittedName>
</protein>
<keyword evidence="2" id="KW-0732">Signal</keyword>
<feature type="region of interest" description="Disordered" evidence="1">
    <location>
        <begin position="35"/>
        <end position="113"/>
    </location>
</feature>
<feature type="chain" id="PRO_5013929025" evidence="2">
    <location>
        <begin position="25"/>
        <end position="504"/>
    </location>
</feature>
<organism evidence="3 5">
    <name type="scientific">Cercospora beticola</name>
    <name type="common">Sugarbeet leaf spot fungus</name>
    <dbReference type="NCBI Taxonomy" id="122368"/>
    <lineage>
        <taxon>Eukaryota</taxon>
        <taxon>Fungi</taxon>
        <taxon>Dikarya</taxon>
        <taxon>Ascomycota</taxon>
        <taxon>Pezizomycotina</taxon>
        <taxon>Dothideomycetes</taxon>
        <taxon>Dothideomycetidae</taxon>
        <taxon>Mycosphaerellales</taxon>
        <taxon>Mycosphaerellaceae</taxon>
        <taxon>Cercospora</taxon>
    </lineage>
</organism>
<dbReference type="AlphaFoldDB" id="A0A2G5HDV9"/>
<evidence type="ECO:0000256" key="2">
    <source>
        <dbReference type="SAM" id="SignalP"/>
    </source>
</evidence>
<gene>
    <name evidence="3" type="ORF">CB0940_11495</name>
    <name evidence="4" type="ORF">RHO25_013026</name>
</gene>
<dbReference type="Proteomes" id="UP001302367">
    <property type="component" value="Chromosome 9"/>
</dbReference>
<evidence type="ECO:0000313" key="3">
    <source>
        <dbReference type="EMBL" id="PIA90699.1"/>
    </source>
</evidence>
<dbReference type="EMBL" id="LKMD01000107">
    <property type="protein sequence ID" value="PIA90699.1"/>
    <property type="molecule type" value="Genomic_DNA"/>
</dbReference>
<dbReference type="EMBL" id="CP134192">
    <property type="protein sequence ID" value="WPB08360.1"/>
    <property type="molecule type" value="Genomic_DNA"/>
</dbReference>
<feature type="signal peptide" evidence="2">
    <location>
        <begin position="1"/>
        <end position="24"/>
    </location>
</feature>
<dbReference type="OrthoDB" id="3650392at2759"/>
<name>A0A2G5HDV9_CERBT</name>
<evidence type="ECO:0000313" key="6">
    <source>
        <dbReference type="Proteomes" id="UP001302367"/>
    </source>
</evidence>
<dbReference type="Proteomes" id="UP000230605">
    <property type="component" value="Chromosome 9"/>
</dbReference>
<sequence length="504" mass="55786">MIRLLLPSTLLSLVLHGFPTPSHAKAIVQHRSSGGAGSGYYDQSSTPYPPYSGEQSGPGGGQSYTGKGKQPAYDPPTGGQGFPGGGPPRPPKRPGEGRPPGAPGKKPAVEKTVPDELVRKYEVPGREVYNAWLMAATAWSAGTLMSQDNALGPDPRKNNWARGAALPYEFVDEAFTILDTTGTLDKNNLYGLRSVLQQYQVGGKSGSSAPWERRRYVNTEPYDGREEQTTGANIRLKMEQNKPYNPANRHSSNRLPALGTYYETTLNIVDGVILAEQYEDLYHGWMVQHPRQSIQLKSRPSLYTWSDLTWYLWVIMRPERRRPVGQRLARLPFRTSATRNPFQNVPPHLTVENLLRESQATGAQGEGMGAFLNYIVVTNIQDPDTLNLIVRCLGSRLSKDLDVLDNTTFAVGHWCFYALLGTRANRMIAEFLAQHRGANQLGHKVLLSATITHADPDGNVRKPAIIWRVSEDVAGAAQSMSHIESQWLPPVGQRETYCYPEIDP</sequence>
<evidence type="ECO:0000313" key="5">
    <source>
        <dbReference type="Proteomes" id="UP000230605"/>
    </source>
</evidence>
<reference evidence="3 5" key="1">
    <citation type="submission" date="2015-10" db="EMBL/GenBank/DDBJ databases">
        <title>The cercosporin biosynthetic gene cluster was horizontally transferred to several fungal lineages and shown to be expanded in Cercospora beticola based on microsynteny with recipient genomes.</title>
        <authorList>
            <person name="De Jonge R."/>
            <person name="Ebert M.K."/>
            <person name="Suttle J.C."/>
            <person name="Jurick Ii W.M."/>
            <person name="Secor G.A."/>
            <person name="Thomma B.P."/>
            <person name="Van De Peer Y."/>
            <person name="Bolton M.D."/>
        </authorList>
    </citation>
    <scope>NUCLEOTIDE SEQUENCE [LARGE SCALE GENOMIC DNA]</scope>
    <source>
        <strain evidence="3 5">09-40</strain>
    </source>
</reference>
<accession>A0A2G5HDV9</accession>
<proteinExistence type="predicted"/>
<keyword evidence="6" id="KW-1185">Reference proteome</keyword>
<reference evidence="4 6" key="2">
    <citation type="submission" date="2023-09" db="EMBL/GenBank/DDBJ databases">
        <title>Complete-Gapless Cercospora beticola genome.</title>
        <authorList>
            <person name="Wyatt N.A."/>
            <person name="Spanner R.E."/>
            <person name="Bolton M.D."/>
        </authorList>
    </citation>
    <scope>NUCLEOTIDE SEQUENCE [LARGE SCALE GENOMIC DNA]</scope>
    <source>
        <strain evidence="4">Cb09-40</strain>
    </source>
</reference>
<evidence type="ECO:0000313" key="4">
    <source>
        <dbReference type="EMBL" id="WPB08360.1"/>
    </source>
</evidence>